<sequence>MMKAAVWVGNFKIEVQDKPKPIITNKHDALLRVTSTAICGSDLHLFGGYMPGMEKGDIMGHEFMGVVEEVGPDVKSIKIGDRVVACFDIACGHCGQCSNKLFSECDVTNSSDPQEDMYGHRTAGLFGFSHMTGGYAGGQADYARVPFADVNLIKVPSTLTDQQVLFLSDILCTAWHANELGEVKKGDVVAVWGAGPVGLLVVQCAQFRGAKRVILIDNAKYRLEFASQKLPGVELLDFGEHDTVKRLKEMVPNGPDVCIEAVGFHYAKSLMSKVEMAVGLQTDPADIINELIVSCRKGGIVSIVGVYAATANHFMIGPLMEKGLTLRAGQTPCQKYWDELLGYIESGKLDPTFIISHEPPLSDASHSYKMFNEKLDGCLKVVMHPTPA</sequence>
<dbReference type="InterPro" id="IPR036291">
    <property type="entry name" value="NAD(P)-bd_dom_sf"/>
</dbReference>
<reference evidence="8 9" key="1">
    <citation type="journal article" date="2024" name="Nat. Commun.">
        <title>Phylogenomics reveals the evolutionary origins of lichenization in chlorophyte algae.</title>
        <authorList>
            <person name="Puginier C."/>
            <person name="Libourel C."/>
            <person name="Otte J."/>
            <person name="Skaloud P."/>
            <person name="Haon M."/>
            <person name="Grisel S."/>
            <person name="Petersen M."/>
            <person name="Berrin J.G."/>
            <person name="Delaux P.M."/>
            <person name="Dal Grande F."/>
            <person name="Keller J."/>
        </authorList>
    </citation>
    <scope>NUCLEOTIDE SEQUENCE [LARGE SCALE GENOMIC DNA]</scope>
    <source>
        <strain evidence="8 9">SAG 2145</strain>
    </source>
</reference>
<dbReference type="EMBL" id="JALJOS010000005">
    <property type="protein sequence ID" value="KAK9838706.1"/>
    <property type="molecule type" value="Genomic_DNA"/>
</dbReference>
<comment type="cofactor">
    <cofactor evidence="1 5">
        <name>Zn(2+)</name>
        <dbReference type="ChEBI" id="CHEBI:29105"/>
    </cofactor>
</comment>
<evidence type="ECO:0000313" key="8">
    <source>
        <dbReference type="EMBL" id="KAK9838706.1"/>
    </source>
</evidence>
<keyword evidence="2 5" id="KW-0479">Metal-binding</keyword>
<dbReference type="GO" id="GO:0008270">
    <property type="term" value="F:zinc ion binding"/>
    <property type="evidence" value="ECO:0007669"/>
    <property type="project" value="InterPro"/>
</dbReference>
<accession>A0AAW1S051</accession>
<dbReference type="SUPFAM" id="SSF51735">
    <property type="entry name" value="NAD(P)-binding Rossmann-fold domains"/>
    <property type="match status" value="1"/>
</dbReference>
<keyword evidence="9" id="KW-1185">Reference proteome</keyword>
<dbReference type="InterPro" id="IPR013149">
    <property type="entry name" value="ADH-like_C"/>
</dbReference>
<gene>
    <name evidence="8" type="ORF">WJX74_001744</name>
</gene>
<name>A0AAW1S051_9CHLO</name>
<comment type="caution">
    <text evidence="8">The sequence shown here is derived from an EMBL/GenBank/DDBJ whole genome shotgun (WGS) entry which is preliminary data.</text>
</comment>
<dbReference type="InterPro" id="IPR013154">
    <property type="entry name" value="ADH-like_N"/>
</dbReference>
<evidence type="ECO:0000259" key="7">
    <source>
        <dbReference type="Pfam" id="PF08240"/>
    </source>
</evidence>
<keyword evidence="3 5" id="KW-0862">Zinc</keyword>
<evidence type="ECO:0008006" key="10">
    <source>
        <dbReference type="Google" id="ProtNLM"/>
    </source>
</evidence>
<feature type="domain" description="Alcohol dehydrogenase-like C-terminal" evidence="6">
    <location>
        <begin position="196"/>
        <end position="265"/>
    </location>
</feature>
<evidence type="ECO:0000259" key="6">
    <source>
        <dbReference type="Pfam" id="PF00107"/>
    </source>
</evidence>
<dbReference type="InterPro" id="IPR011032">
    <property type="entry name" value="GroES-like_sf"/>
</dbReference>
<evidence type="ECO:0000256" key="5">
    <source>
        <dbReference type="RuleBase" id="RU361277"/>
    </source>
</evidence>
<comment type="similarity">
    <text evidence="5">Belongs to the zinc-containing alcohol dehydrogenase family.</text>
</comment>
<dbReference type="Gene3D" id="3.90.180.10">
    <property type="entry name" value="Medium-chain alcohol dehydrogenases, catalytic domain"/>
    <property type="match status" value="1"/>
</dbReference>
<dbReference type="PANTHER" id="PTHR42813:SF1">
    <property type="entry name" value="DEHYDROGENASE, PUTATIVE (AFU_ORTHOLOGUE AFUA_5G03930)-RELATED"/>
    <property type="match status" value="1"/>
</dbReference>
<evidence type="ECO:0000256" key="4">
    <source>
        <dbReference type="ARBA" id="ARBA00023002"/>
    </source>
</evidence>
<dbReference type="Pfam" id="PF00107">
    <property type="entry name" value="ADH_zinc_N"/>
    <property type="match status" value="1"/>
</dbReference>
<dbReference type="AlphaFoldDB" id="A0AAW1S051"/>
<evidence type="ECO:0000256" key="1">
    <source>
        <dbReference type="ARBA" id="ARBA00001947"/>
    </source>
</evidence>
<dbReference type="GO" id="GO:0016491">
    <property type="term" value="F:oxidoreductase activity"/>
    <property type="evidence" value="ECO:0007669"/>
    <property type="project" value="UniProtKB-KW"/>
</dbReference>
<dbReference type="Proteomes" id="UP001438707">
    <property type="component" value="Unassembled WGS sequence"/>
</dbReference>
<dbReference type="InterPro" id="IPR002328">
    <property type="entry name" value="ADH_Zn_CS"/>
</dbReference>
<evidence type="ECO:0000256" key="2">
    <source>
        <dbReference type="ARBA" id="ARBA00022723"/>
    </source>
</evidence>
<dbReference type="CDD" id="cd08283">
    <property type="entry name" value="FDH_like_1"/>
    <property type="match status" value="1"/>
</dbReference>
<feature type="domain" description="Alcohol dehydrogenase-like N-terminal" evidence="7">
    <location>
        <begin position="26"/>
        <end position="156"/>
    </location>
</feature>
<dbReference type="SUPFAM" id="SSF50129">
    <property type="entry name" value="GroES-like"/>
    <property type="match status" value="1"/>
</dbReference>
<protein>
    <recommendedName>
        <fullName evidence="10">Alcohol dehydrogenase</fullName>
    </recommendedName>
</protein>
<evidence type="ECO:0000313" key="9">
    <source>
        <dbReference type="Proteomes" id="UP001438707"/>
    </source>
</evidence>
<evidence type="ECO:0000256" key="3">
    <source>
        <dbReference type="ARBA" id="ARBA00022833"/>
    </source>
</evidence>
<dbReference type="PROSITE" id="PS00059">
    <property type="entry name" value="ADH_ZINC"/>
    <property type="match status" value="1"/>
</dbReference>
<proteinExistence type="inferred from homology"/>
<dbReference type="Gene3D" id="3.40.50.720">
    <property type="entry name" value="NAD(P)-binding Rossmann-like Domain"/>
    <property type="match status" value="1"/>
</dbReference>
<organism evidence="8 9">
    <name type="scientific">Apatococcus lobatus</name>
    <dbReference type="NCBI Taxonomy" id="904363"/>
    <lineage>
        <taxon>Eukaryota</taxon>
        <taxon>Viridiplantae</taxon>
        <taxon>Chlorophyta</taxon>
        <taxon>core chlorophytes</taxon>
        <taxon>Trebouxiophyceae</taxon>
        <taxon>Chlorellales</taxon>
        <taxon>Chlorellaceae</taxon>
        <taxon>Apatococcus</taxon>
    </lineage>
</organism>
<keyword evidence="4" id="KW-0560">Oxidoreductase</keyword>
<dbReference type="Pfam" id="PF08240">
    <property type="entry name" value="ADH_N"/>
    <property type="match status" value="1"/>
</dbReference>
<dbReference type="PANTHER" id="PTHR42813">
    <property type="entry name" value="ZINC-TYPE ALCOHOL DEHYDROGENASE-LIKE"/>
    <property type="match status" value="1"/>
</dbReference>